<feature type="transmembrane region" description="Helical" evidence="6">
    <location>
        <begin position="205"/>
        <end position="223"/>
    </location>
</feature>
<dbReference type="EMBL" id="JAVFKY010000003">
    <property type="protein sequence ID" value="KAK5579075.1"/>
    <property type="molecule type" value="Genomic_DNA"/>
</dbReference>
<protein>
    <recommendedName>
        <fullName evidence="6">Choline transporter-like protein</fullName>
    </recommendedName>
</protein>
<feature type="transmembrane region" description="Helical" evidence="6">
    <location>
        <begin position="230"/>
        <end position="252"/>
    </location>
</feature>
<keyword evidence="4 6" id="KW-1133">Transmembrane helix</keyword>
<comment type="similarity">
    <text evidence="2 6">Belongs to the CTL (choline transporter-like) family.</text>
</comment>
<keyword evidence="8" id="KW-1185">Reference proteome</keyword>
<dbReference type="PANTHER" id="PTHR12385">
    <property type="entry name" value="CHOLINE TRANSPORTER-LIKE (SLC FAMILY 44)"/>
    <property type="match status" value="1"/>
</dbReference>
<keyword evidence="5 6" id="KW-0472">Membrane</keyword>
<proteinExistence type="inferred from homology"/>
<evidence type="ECO:0000256" key="5">
    <source>
        <dbReference type="ARBA" id="ARBA00023136"/>
    </source>
</evidence>
<dbReference type="InterPro" id="IPR007603">
    <property type="entry name" value="Choline_transptr-like"/>
</dbReference>
<evidence type="ECO:0000313" key="8">
    <source>
        <dbReference type="Proteomes" id="UP001344447"/>
    </source>
</evidence>
<reference evidence="7 8" key="1">
    <citation type="submission" date="2023-11" db="EMBL/GenBank/DDBJ databases">
        <title>Dfirmibasis_genome.</title>
        <authorList>
            <person name="Edelbroek B."/>
            <person name="Kjellin J."/>
            <person name="Jerlstrom-Hultqvist J."/>
            <person name="Soderbom F."/>
        </authorList>
    </citation>
    <scope>NUCLEOTIDE SEQUENCE [LARGE SCALE GENOMIC DNA]</scope>
    <source>
        <strain evidence="7 8">TNS-C-14</strain>
    </source>
</reference>
<feature type="transmembrane region" description="Helical" evidence="6">
    <location>
        <begin position="557"/>
        <end position="581"/>
    </location>
</feature>
<dbReference type="Proteomes" id="UP001344447">
    <property type="component" value="Unassembled WGS sequence"/>
</dbReference>
<gene>
    <name evidence="7" type="ORF">RB653_008754</name>
</gene>
<feature type="transmembrane region" description="Helical" evidence="6">
    <location>
        <begin position="32"/>
        <end position="53"/>
    </location>
</feature>
<dbReference type="AlphaFoldDB" id="A0AAN7U576"/>
<evidence type="ECO:0000256" key="2">
    <source>
        <dbReference type="ARBA" id="ARBA00007168"/>
    </source>
</evidence>
<comment type="caution">
    <text evidence="7">The sequence shown here is derived from an EMBL/GenBank/DDBJ whole genome shotgun (WGS) entry which is preliminary data.</text>
</comment>
<comment type="subcellular location">
    <subcellularLocation>
        <location evidence="6">Cell membrane</location>
        <topology evidence="6">Multi-pass membrane protein</topology>
    </subcellularLocation>
    <subcellularLocation>
        <location evidence="1">Membrane</location>
        <topology evidence="1">Multi-pass membrane protein</topology>
    </subcellularLocation>
</comment>
<dbReference type="GO" id="GO:0022857">
    <property type="term" value="F:transmembrane transporter activity"/>
    <property type="evidence" value="ECO:0007669"/>
    <property type="project" value="UniProtKB-UniRule"/>
</dbReference>
<dbReference type="Pfam" id="PF04515">
    <property type="entry name" value="Choline_transpo"/>
    <property type="match status" value="1"/>
</dbReference>
<feature type="transmembrane region" description="Helical" evidence="6">
    <location>
        <begin position="430"/>
        <end position="452"/>
    </location>
</feature>
<evidence type="ECO:0000256" key="6">
    <source>
        <dbReference type="RuleBase" id="RU368066"/>
    </source>
</evidence>
<feature type="transmembrane region" description="Helical" evidence="6">
    <location>
        <begin position="381"/>
        <end position="409"/>
    </location>
</feature>
<comment type="function">
    <text evidence="6">Choline transporter.</text>
</comment>
<evidence type="ECO:0000256" key="3">
    <source>
        <dbReference type="ARBA" id="ARBA00022692"/>
    </source>
</evidence>
<dbReference type="PANTHER" id="PTHR12385:SF101">
    <property type="entry name" value="CHOLINE TRANSPORTER-LIKE PROTEIN 2"/>
    <property type="match status" value="1"/>
</dbReference>
<dbReference type="GO" id="GO:0005886">
    <property type="term" value="C:plasma membrane"/>
    <property type="evidence" value="ECO:0007669"/>
    <property type="project" value="UniProtKB-SubCell"/>
</dbReference>
<feature type="transmembrane region" description="Helical" evidence="6">
    <location>
        <begin position="324"/>
        <end position="345"/>
    </location>
</feature>
<evidence type="ECO:0000313" key="7">
    <source>
        <dbReference type="EMBL" id="KAK5579075.1"/>
    </source>
</evidence>
<feature type="transmembrane region" description="Helical" evidence="6">
    <location>
        <begin position="277"/>
        <end position="303"/>
    </location>
</feature>
<evidence type="ECO:0000256" key="1">
    <source>
        <dbReference type="ARBA" id="ARBA00004141"/>
    </source>
</evidence>
<sequence>MGSSDDLQDHHEIGNEVIKKKGVYTKRKCQDCFFLILFLLFWAGMIIVAVFGVKHGKPDRIVKGTDSYGNICGVNNIEQGILNETQARDTTNEPYVYFIYYPELLAYRVICIEECPNSTYTDLNEPDQLICDYGTVPASNQVSPNGTCMGKIKSKLIFNRCIPDLNNTNAVLDTVIDKIYQFVNNQLSSDLSVKILTDLTTSWRYLIYGALISMGLGLTWIFLLRFFAGFITWVTVFAAYVCLGLLTAQVYFQWQDAKDVYDNTIPSQRLVMQENNILALKVIFIILCVVCGIFALVLLALFSRIRIAIRIIKECSRAIGIMPSIFFFPIFIFILLCGFTVYWVYIGVFLATAGSPTYDDQYRFEGYQADPNLVKIQIYHFFGYLWTFAFILALNQTTIAGAISSWYWVQDKKDTPFFPVWSSLFRVIRYHLGSIALGSLILAIVQFIRWVLRFLEKKFKGKEAYLARFIIRCLGCIFGCFERFIKFLDKNAYIMVSIYGYSFCQGAKRGFQLVLTNILRVAAVNLVSSFLMFLGRVFITAATVGISLYLLKKHEDLSFYIIPAILIGFIAFAISTGFMSVYDMSIDTMLLCFCEDCERNDGSPERPYYMSKSLRKFVDGKGRSKCC</sequence>
<keyword evidence="3 6" id="KW-0812">Transmembrane</keyword>
<feature type="transmembrane region" description="Helical" evidence="6">
    <location>
        <begin position="518"/>
        <end position="551"/>
    </location>
</feature>
<feature type="transmembrane region" description="Helical" evidence="6">
    <location>
        <begin position="464"/>
        <end position="485"/>
    </location>
</feature>
<evidence type="ECO:0000256" key="4">
    <source>
        <dbReference type="ARBA" id="ARBA00022989"/>
    </source>
</evidence>
<organism evidence="7 8">
    <name type="scientific">Dictyostelium firmibasis</name>
    <dbReference type="NCBI Taxonomy" id="79012"/>
    <lineage>
        <taxon>Eukaryota</taxon>
        <taxon>Amoebozoa</taxon>
        <taxon>Evosea</taxon>
        <taxon>Eumycetozoa</taxon>
        <taxon>Dictyostelia</taxon>
        <taxon>Dictyosteliales</taxon>
        <taxon>Dictyosteliaceae</taxon>
        <taxon>Dictyostelium</taxon>
    </lineage>
</organism>
<name>A0AAN7U576_9MYCE</name>
<accession>A0AAN7U576</accession>